<feature type="domain" description="GATA-type" evidence="8">
    <location>
        <begin position="767"/>
        <end position="802"/>
    </location>
</feature>
<dbReference type="EMBL" id="JANBPY010001783">
    <property type="protein sequence ID" value="KAJ1958485.1"/>
    <property type="molecule type" value="Genomic_DNA"/>
</dbReference>
<dbReference type="AlphaFoldDB" id="A0A9W8E1J8"/>
<accession>A0A9W8E1J8</accession>
<dbReference type="PANTHER" id="PTHR47172:SF24">
    <property type="entry name" value="GATA ZINC FINGER DOMAIN-CONTAINING PROTEIN 14-RELATED"/>
    <property type="match status" value="1"/>
</dbReference>
<feature type="compositionally biased region" description="Polar residues" evidence="7">
    <location>
        <begin position="806"/>
        <end position="823"/>
    </location>
</feature>
<keyword evidence="4" id="KW-0805">Transcription regulation</keyword>
<feature type="region of interest" description="Disordered" evidence="7">
    <location>
        <begin position="39"/>
        <end position="72"/>
    </location>
</feature>
<keyword evidence="1" id="KW-0479">Metal-binding</keyword>
<name>A0A9W8E1J8_9FUNG</name>
<dbReference type="Pfam" id="PF00320">
    <property type="entry name" value="GATA"/>
    <property type="match status" value="1"/>
</dbReference>
<evidence type="ECO:0000256" key="2">
    <source>
        <dbReference type="ARBA" id="ARBA00022771"/>
    </source>
</evidence>
<dbReference type="GO" id="GO:0008270">
    <property type="term" value="F:zinc ion binding"/>
    <property type="evidence" value="ECO:0007669"/>
    <property type="project" value="UniProtKB-KW"/>
</dbReference>
<keyword evidence="2 6" id="KW-0863">Zinc-finger</keyword>
<feature type="non-terminal residue" evidence="9">
    <location>
        <position position="1"/>
    </location>
</feature>
<evidence type="ECO:0000256" key="6">
    <source>
        <dbReference type="PROSITE-ProRule" id="PRU00094"/>
    </source>
</evidence>
<dbReference type="InterPro" id="IPR000679">
    <property type="entry name" value="Znf_GATA"/>
</dbReference>
<dbReference type="OrthoDB" id="515401at2759"/>
<evidence type="ECO:0000256" key="1">
    <source>
        <dbReference type="ARBA" id="ARBA00022723"/>
    </source>
</evidence>
<evidence type="ECO:0000256" key="5">
    <source>
        <dbReference type="ARBA" id="ARBA00023163"/>
    </source>
</evidence>
<sequence length="943" mass="101119">QLILMIYPSVLPYLAVPWYWLVDYLLPSCRLAYSVESSVKPPEGTLSNLPELTRRSSASTLPDSTKPLSSPRETAALSQISLHDGSGDKPRVRAASVELPNGSQSGPSYIVTRLGLYITGDGLTLLFAHPIPDFDKDRNCTCLTNSPVDLSDKERSQLVNALAHVGEALPYNRKRKLVSSLTESPAPSVVRLVQILHQRDMRVLHCLPTGELTRVEPSHVLLDSTSPTYVPQLFEADSVASLRQAVKATTNPDRDPLSSMSLAVRWRIPYRPSLAFDAIVTSHGPLVFLCLQSRDLFPAEPYVFPKFPRAYERRGAGGDKGTNSHSRVPVSDFPEGAFAYDLRRHSIDVSSGTYKSTAQEEFYTLRRQSLNPAFLTPGLSSRLPSSLLNSVRRGSLNSIAGIPSPKNRRVAELALEATGGAIGQRTGFTPTIRDSPPQSLPDTGKPARLPRLEGLEAASPPSSSEGSGSVLPSPLWATAGSGHLGTLTSKVDTPNEPYMLTPKSGFLPSMQDVPMGDYENVDHLLNPPRRASAGVLPPIVDLPKLRRFSFPLHARSSNSTSAYIEPPSDQHPLPPPPPVKIEGNPVGVNHAGVLSSYSFRPGPGKPVSGEHPRPSLLPTIPETAMEVEKAAHLTKVPGGGTGKLGSFDPGPSPHTPMLAFSNPPGFMLHAPPVRNGGGMGPRSVGPGPHHSLYSCHPMDSNGIYPAPNARVMEKPSGHLSTGNRDLIGFNRSIGAPVPSTFVNIIHPSRRPSSDLLPSSSMVGTHSHSGPKRCESCHTESSPEWRRGPSGHKTLCNACGLRYARSLNRQSRQPGRRTNASKTQRYPGPNVPGTDALYSPVGSSGSIVVSTGSVSKDMSALNSPRHLSEGMQSFSPTFMSSVGTPDSNPPSFSGSRPHPPPSRPMNTHPHFPGQPISSQSHPTTPGSHSASFGYSSGQSPRRIT</sequence>
<dbReference type="Proteomes" id="UP001150925">
    <property type="component" value="Unassembled WGS sequence"/>
</dbReference>
<dbReference type="CDD" id="cd00202">
    <property type="entry name" value="ZnF_GATA"/>
    <property type="match status" value="1"/>
</dbReference>
<dbReference type="PANTHER" id="PTHR47172">
    <property type="entry name" value="OS01G0976800 PROTEIN"/>
    <property type="match status" value="1"/>
</dbReference>
<dbReference type="Gene3D" id="3.30.50.10">
    <property type="entry name" value="Erythroid Transcription Factor GATA-1, subunit A"/>
    <property type="match status" value="1"/>
</dbReference>
<feature type="region of interest" description="Disordered" evidence="7">
    <location>
        <begin position="856"/>
        <end position="943"/>
    </location>
</feature>
<evidence type="ECO:0000313" key="9">
    <source>
        <dbReference type="EMBL" id="KAJ1958485.1"/>
    </source>
</evidence>
<feature type="compositionally biased region" description="Polar residues" evidence="7">
    <location>
        <begin position="45"/>
        <end position="72"/>
    </location>
</feature>
<feature type="compositionally biased region" description="Polar residues" evidence="7">
    <location>
        <begin position="869"/>
        <end position="885"/>
    </location>
</feature>
<dbReference type="GO" id="GO:0043565">
    <property type="term" value="F:sequence-specific DNA binding"/>
    <property type="evidence" value="ECO:0007669"/>
    <property type="project" value="InterPro"/>
</dbReference>
<comment type="caution">
    <text evidence="9">The sequence shown here is derived from an EMBL/GenBank/DDBJ whole genome shotgun (WGS) entry which is preliminary data.</text>
</comment>
<evidence type="ECO:0000259" key="8">
    <source>
        <dbReference type="PROSITE" id="PS50114"/>
    </source>
</evidence>
<feature type="region of interest" description="Disordered" evidence="7">
    <location>
        <begin position="750"/>
        <end position="790"/>
    </location>
</feature>
<feature type="region of interest" description="Disordered" evidence="7">
    <location>
        <begin position="422"/>
        <end position="448"/>
    </location>
</feature>
<dbReference type="GO" id="GO:0006355">
    <property type="term" value="P:regulation of DNA-templated transcription"/>
    <property type="evidence" value="ECO:0007669"/>
    <property type="project" value="InterPro"/>
</dbReference>
<reference evidence="9" key="1">
    <citation type="submission" date="2022-07" db="EMBL/GenBank/DDBJ databases">
        <title>Phylogenomic reconstructions and comparative analyses of Kickxellomycotina fungi.</title>
        <authorList>
            <person name="Reynolds N.K."/>
            <person name="Stajich J.E."/>
            <person name="Barry K."/>
            <person name="Grigoriev I.V."/>
            <person name="Crous P."/>
            <person name="Smith M.E."/>
        </authorList>
    </citation>
    <scope>NUCLEOTIDE SEQUENCE</scope>
    <source>
        <strain evidence="9">RSA 1196</strain>
    </source>
</reference>
<dbReference type="SUPFAM" id="SSF57716">
    <property type="entry name" value="Glucocorticoid receptor-like (DNA-binding domain)"/>
    <property type="match status" value="1"/>
</dbReference>
<organism evidence="9 10">
    <name type="scientific">Dispira parvispora</name>
    <dbReference type="NCBI Taxonomy" id="1520584"/>
    <lineage>
        <taxon>Eukaryota</taxon>
        <taxon>Fungi</taxon>
        <taxon>Fungi incertae sedis</taxon>
        <taxon>Zoopagomycota</taxon>
        <taxon>Kickxellomycotina</taxon>
        <taxon>Dimargaritomycetes</taxon>
        <taxon>Dimargaritales</taxon>
        <taxon>Dimargaritaceae</taxon>
        <taxon>Dispira</taxon>
    </lineage>
</organism>
<keyword evidence="3" id="KW-0862">Zinc</keyword>
<dbReference type="PROSITE" id="PS00344">
    <property type="entry name" value="GATA_ZN_FINGER_1"/>
    <property type="match status" value="1"/>
</dbReference>
<evidence type="ECO:0000313" key="10">
    <source>
        <dbReference type="Proteomes" id="UP001150925"/>
    </source>
</evidence>
<proteinExistence type="predicted"/>
<evidence type="ECO:0000256" key="3">
    <source>
        <dbReference type="ARBA" id="ARBA00022833"/>
    </source>
</evidence>
<evidence type="ECO:0000256" key="4">
    <source>
        <dbReference type="ARBA" id="ARBA00023015"/>
    </source>
</evidence>
<feature type="region of interest" description="Disordered" evidence="7">
    <location>
        <begin position="455"/>
        <end position="474"/>
    </location>
</feature>
<keyword evidence="5" id="KW-0804">Transcription</keyword>
<keyword evidence="10" id="KW-1185">Reference proteome</keyword>
<feature type="compositionally biased region" description="Polar residues" evidence="7">
    <location>
        <begin position="914"/>
        <end position="943"/>
    </location>
</feature>
<gene>
    <name evidence="9" type="ORF">IWQ62_004892</name>
</gene>
<dbReference type="PROSITE" id="PS50114">
    <property type="entry name" value="GATA_ZN_FINGER_2"/>
    <property type="match status" value="1"/>
</dbReference>
<dbReference type="InterPro" id="IPR013088">
    <property type="entry name" value="Znf_NHR/GATA"/>
</dbReference>
<protein>
    <recommendedName>
        <fullName evidence="8">GATA-type domain-containing protein</fullName>
    </recommendedName>
</protein>
<feature type="region of interest" description="Disordered" evidence="7">
    <location>
        <begin position="806"/>
        <end position="843"/>
    </location>
</feature>
<feature type="compositionally biased region" description="Basic and acidic residues" evidence="7">
    <location>
        <begin position="771"/>
        <end position="786"/>
    </location>
</feature>
<evidence type="ECO:0000256" key="7">
    <source>
        <dbReference type="SAM" id="MobiDB-lite"/>
    </source>
</evidence>
<dbReference type="SMART" id="SM00401">
    <property type="entry name" value="ZnF_GATA"/>
    <property type="match status" value="1"/>
</dbReference>